<dbReference type="InterPro" id="IPR051400">
    <property type="entry name" value="HAD-like_hydrolase"/>
</dbReference>
<accession>A0ABV6RBG1</accession>
<dbReference type="SUPFAM" id="SSF56784">
    <property type="entry name" value="HAD-like"/>
    <property type="match status" value="1"/>
</dbReference>
<comment type="cofactor">
    <cofactor evidence="1">
        <name>Mg(2+)</name>
        <dbReference type="ChEBI" id="CHEBI:18420"/>
    </cofactor>
</comment>
<dbReference type="Pfam" id="PF00702">
    <property type="entry name" value="Hydrolase"/>
    <property type="match status" value="1"/>
</dbReference>
<sequence length="216" mass="22760">MLLVLDLDGTLVDRAAAFSCWAAAEVAAAGGSPRDRDRLLRADAHGLAPREQVLPVLREVLRSDAPDADLLALLLMGHVDRIALFPGVDEQLRRARALGARIIVLTNGPSAQQRAKIARTGLDVLVDAVVISEEAGCAKPDPAIFARALQGGRVGEESWMLGDSPHADIGGGRAAGLRTGWVSHGRSWERSDGAPPDLAAPGVTELLARLLAVRRG</sequence>
<dbReference type="Gene3D" id="3.40.50.1000">
    <property type="entry name" value="HAD superfamily/HAD-like"/>
    <property type="match status" value="1"/>
</dbReference>
<organism evidence="4 5">
    <name type="scientific">Brachybacterium hainanense</name>
    <dbReference type="NCBI Taxonomy" id="1541174"/>
    <lineage>
        <taxon>Bacteria</taxon>
        <taxon>Bacillati</taxon>
        <taxon>Actinomycetota</taxon>
        <taxon>Actinomycetes</taxon>
        <taxon>Micrococcales</taxon>
        <taxon>Dermabacteraceae</taxon>
        <taxon>Brachybacterium</taxon>
    </lineage>
</organism>
<evidence type="ECO:0000256" key="3">
    <source>
        <dbReference type="ARBA" id="ARBA00022842"/>
    </source>
</evidence>
<keyword evidence="5" id="KW-1185">Reference proteome</keyword>
<comment type="caution">
    <text evidence="4">The sequence shown here is derived from an EMBL/GenBank/DDBJ whole genome shotgun (WGS) entry which is preliminary data.</text>
</comment>
<evidence type="ECO:0000256" key="2">
    <source>
        <dbReference type="ARBA" id="ARBA00022801"/>
    </source>
</evidence>
<dbReference type="InterPro" id="IPR023214">
    <property type="entry name" value="HAD_sf"/>
</dbReference>
<dbReference type="GO" id="GO:0016787">
    <property type="term" value="F:hydrolase activity"/>
    <property type="evidence" value="ECO:0007669"/>
    <property type="project" value="UniProtKB-KW"/>
</dbReference>
<dbReference type="EMBL" id="JBHLSV010000010">
    <property type="protein sequence ID" value="MFC0674329.1"/>
    <property type="molecule type" value="Genomic_DNA"/>
</dbReference>
<dbReference type="SFLD" id="SFLDS00003">
    <property type="entry name" value="Haloacid_Dehalogenase"/>
    <property type="match status" value="1"/>
</dbReference>
<gene>
    <name evidence="4" type="ORF">ACFFF6_10225</name>
</gene>
<keyword evidence="2 4" id="KW-0378">Hydrolase</keyword>
<dbReference type="InterPro" id="IPR006439">
    <property type="entry name" value="HAD-SF_hydro_IA"/>
</dbReference>
<name>A0ABV6RBG1_9MICO</name>
<evidence type="ECO:0000256" key="1">
    <source>
        <dbReference type="ARBA" id="ARBA00001946"/>
    </source>
</evidence>
<keyword evidence="3" id="KW-0460">Magnesium</keyword>
<dbReference type="SFLD" id="SFLDG01129">
    <property type="entry name" value="C1.5:_HAD__Beta-PGM__Phosphata"/>
    <property type="match status" value="1"/>
</dbReference>
<proteinExistence type="predicted"/>
<evidence type="ECO:0000313" key="4">
    <source>
        <dbReference type="EMBL" id="MFC0674329.1"/>
    </source>
</evidence>
<dbReference type="InterPro" id="IPR036412">
    <property type="entry name" value="HAD-like_sf"/>
</dbReference>
<dbReference type="NCBIfam" id="TIGR01549">
    <property type="entry name" value="HAD-SF-IA-v1"/>
    <property type="match status" value="1"/>
</dbReference>
<protein>
    <submittedName>
        <fullName evidence="4">HAD family hydrolase</fullName>
        <ecNumber evidence="4">3.1.3.-</ecNumber>
    </submittedName>
</protein>
<dbReference type="PANTHER" id="PTHR46470">
    <property type="entry name" value="N-ACYLNEURAMINATE-9-PHOSPHATASE"/>
    <property type="match status" value="1"/>
</dbReference>
<dbReference type="EC" id="3.1.3.-" evidence="4"/>
<dbReference type="RefSeq" id="WP_376980309.1">
    <property type="nucleotide sequence ID" value="NZ_JBHLSV010000010.1"/>
</dbReference>
<reference evidence="4 5" key="1">
    <citation type="submission" date="2024-09" db="EMBL/GenBank/DDBJ databases">
        <authorList>
            <person name="Sun Q."/>
            <person name="Mori K."/>
        </authorList>
    </citation>
    <scope>NUCLEOTIDE SEQUENCE [LARGE SCALE GENOMIC DNA]</scope>
    <source>
        <strain evidence="4 5">CICC 10874</strain>
    </source>
</reference>
<dbReference type="Proteomes" id="UP001589793">
    <property type="component" value="Unassembled WGS sequence"/>
</dbReference>
<evidence type="ECO:0000313" key="5">
    <source>
        <dbReference type="Proteomes" id="UP001589793"/>
    </source>
</evidence>